<evidence type="ECO:0000256" key="2">
    <source>
        <dbReference type="ARBA" id="ARBA00022737"/>
    </source>
</evidence>
<keyword evidence="2" id="KW-0677">Repeat</keyword>
<name>Q7M4A1_HOMAM</name>
<dbReference type="GO" id="GO:0042302">
    <property type="term" value="F:structural constituent of cuticle"/>
    <property type="evidence" value="ECO:0007669"/>
    <property type="project" value="UniProtKB-KW"/>
</dbReference>
<accession>Q7M4A1</accession>
<dbReference type="Pfam" id="PF08140">
    <property type="entry name" value="Cuticle_1"/>
    <property type="match status" value="1"/>
</dbReference>
<dbReference type="OrthoDB" id="6342714at2759"/>
<proteinExistence type="predicted"/>
<dbReference type="PIR" id="S71835">
    <property type="entry name" value="S71835"/>
</dbReference>
<protein>
    <submittedName>
        <fullName evidence="3">Cuticular protein isoform HACP4.6b</fullName>
    </submittedName>
</protein>
<sequence>ALIGPSGAILDDGTQVQFSKAGVTVLLEGPSGYVFSDGTLVQKKS</sequence>
<organism evidence="3">
    <name type="scientific">Homarus americanus</name>
    <name type="common">American lobster</name>
    <dbReference type="NCBI Taxonomy" id="6706"/>
    <lineage>
        <taxon>Eukaryota</taxon>
        <taxon>Metazoa</taxon>
        <taxon>Ecdysozoa</taxon>
        <taxon>Arthropoda</taxon>
        <taxon>Crustacea</taxon>
        <taxon>Multicrustacea</taxon>
        <taxon>Malacostraca</taxon>
        <taxon>Eumalacostraca</taxon>
        <taxon>Eucarida</taxon>
        <taxon>Decapoda</taxon>
        <taxon>Pleocyemata</taxon>
        <taxon>Astacidea</taxon>
        <taxon>Nephropoidea</taxon>
        <taxon>Nephropidae</taxon>
        <taxon>Homarus</taxon>
    </lineage>
</organism>
<evidence type="ECO:0000256" key="1">
    <source>
        <dbReference type="ARBA" id="ARBA00022460"/>
    </source>
</evidence>
<dbReference type="InterPro" id="IPR012539">
    <property type="entry name" value="Cuticle_1"/>
</dbReference>
<evidence type="ECO:0000313" key="3">
    <source>
        <dbReference type="PIR" id="S71835"/>
    </source>
</evidence>
<dbReference type="AlphaFoldDB" id="Q7M4A1"/>
<reference evidence="3" key="1">
    <citation type="submission" date="1996-11" db="PIR data bank">
        <authorList>
            <person name="Kragh M."/>
            <person name="Molbak L."/>
            <person name="Andersen S.O."/>
        </authorList>
    </citation>
    <scope>PROTEIN SEQUENCE</scope>
</reference>
<keyword evidence="1" id="KW-0193">Cuticle</keyword>